<evidence type="ECO:0000313" key="2">
    <source>
        <dbReference type="Proteomes" id="UP001454036"/>
    </source>
</evidence>
<proteinExistence type="predicted"/>
<organism evidence="1 2">
    <name type="scientific">Lithospermum erythrorhizon</name>
    <name type="common">Purple gromwell</name>
    <name type="synonym">Lithospermum officinale var. erythrorhizon</name>
    <dbReference type="NCBI Taxonomy" id="34254"/>
    <lineage>
        <taxon>Eukaryota</taxon>
        <taxon>Viridiplantae</taxon>
        <taxon>Streptophyta</taxon>
        <taxon>Embryophyta</taxon>
        <taxon>Tracheophyta</taxon>
        <taxon>Spermatophyta</taxon>
        <taxon>Magnoliopsida</taxon>
        <taxon>eudicotyledons</taxon>
        <taxon>Gunneridae</taxon>
        <taxon>Pentapetalae</taxon>
        <taxon>asterids</taxon>
        <taxon>lamiids</taxon>
        <taxon>Boraginales</taxon>
        <taxon>Boraginaceae</taxon>
        <taxon>Boraginoideae</taxon>
        <taxon>Lithospermeae</taxon>
        <taxon>Lithospermum</taxon>
    </lineage>
</organism>
<evidence type="ECO:0000313" key="1">
    <source>
        <dbReference type="EMBL" id="GAA0178123.1"/>
    </source>
</evidence>
<comment type="caution">
    <text evidence="1">The sequence shown here is derived from an EMBL/GenBank/DDBJ whole genome shotgun (WGS) entry which is preliminary data.</text>
</comment>
<name>A0AAV3RP06_LITER</name>
<reference evidence="1 2" key="1">
    <citation type="submission" date="2024-01" db="EMBL/GenBank/DDBJ databases">
        <title>The complete chloroplast genome sequence of Lithospermum erythrorhizon: insights into the phylogenetic relationship among Boraginaceae species and the maternal lineages of purple gromwells.</title>
        <authorList>
            <person name="Okada T."/>
            <person name="Watanabe K."/>
        </authorList>
    </citation>
    <scope>NUCLEOTIDE SEQUENCE [LARGE SCALE GENOMIC DNA]</scope>
</reference>
<keyword evidence="2" id="KW-1185">Reference proteome</keyword>
<accession>A0AAV3RP06</accession>
<sequence>MLQLVMQLANCRLSPLLSYSSVDDKEFLVACKGCGVEDCVSVYALDNGVTATAPLRLRMLFIPCELL</sequence>
<dbReference type="EMBL" id="BAABME010010383">
    <property type="protein sequence ID" value="GAA0178123.1"/>
    <property type="molecule type" value="Genomic_DNA"/>
</dbReference>
<gene>
    <name evidence="1" type="ORF">LIER_29793</name>
</gene>
<dbReference type="AlphaFoldDB" id="A0AAV3RP06"/>
<protein>
    <submittedName>
        <fullName evidence="1">Uncharacterized protein</fullName>
    </submittedName>
</protein>
<dbReference type="Proteomes" id="UP001454036">
    <property type="component" value="Unassembled WGS sequence"/>
</dbReference>